<name>A0A447IRD2_9RHOB</name>
<dbReference type="AlphaFoldDB" id="A0A447IRD2"/>
<evidence type="ECO:0000313" key="2">
    <source>
        <dbReference type="EMBL" id="VDS10057.1"/>
    </source>
</evidence>
<proteinExistence type="predicted"/>
<feature type="region of interest" description="Disordered" evidence="1">
    <location>
        <begin position="114"/>
        <end position="139"/>
    </location>
</feature>
<reference evidence="2 3" key="1">
    <citation type="submission" date="2018-12" db="EMBL/GenBank/DDBJ databases">
        <authorList>
            <person name="Criscuolo A."/>
        </authorList>
    </citation>
    <scope>NUCLEOTIDE SEQUENCE [LARGE SCALE GENOMIC DNA]</scope>
    <source>
        <strain evidence="2">ACIP1116241</strain>
    </source>
</reference>
<dbReference type="EMBL" id="UZWE01000050">
    <property type="protein sequence ID" value="VDS10057.1"/>
    <property type="molecule type" value="Genomic_DNA"/>
</dbReference>
<keyword evidence="3" id="KW-1185">Reference proteome</keyword>
<accession>A0A447IRD2</accession>
<gene>
    <name evidence="2" type="ORF">PARHAE_03268</name>
</gene>
<dbReference type="RefSeq" id="WP_126155663.1">
    <property type="nucleotide sequence ID" value="NZ_UZWE01000050.1"/>
</dbReference>
<protein>
    <submittedName>
        <fullName evidence="2">Uncharacterized protein</fullName>
    </submittedName>
</protein>
<sequence>MLTPELYFFLMITAAMIVKLMNPPVSSLREGVSAMLSSYLCAYVGTAPAVTLLGRFSEGHEEAATLLVGVLMALTGFKIVQTIIRLSTEVSATITPSKMLKIVDLLISLRTGALPPSRQLPPPEPAQEPTQEGRDNVQS</sequence>
<organism evidence="2 3">
    <name type="scientific">Paracoccus haematequi</name>
    <dbReference type="NCBI Taxonomy" id="2491866"/>
    <lineage>
        <taxon>Bacteria</taxon>
        <taxon>Pseudomonadati</taxon>
        <taxon>Pseudomonadota</taxon>
        <taxon>Alphaproteobacteria</taxon>
        <taxon>Rhodobacterales</taxon>
        <taxon>Paracoccaceae</taxon>
        <taxon>Paracoccus</taxon>
    </lineage>
</organism>
<dbReference type="Proteomes" id="UP000270743">
    <property type="component" value="Unassembled WGS sequence"/>
</dbReference>
<evidence type="ECO:0000313" key="3">
    <source>
        <dbReference type="Proteomes" id="UP000270743"/>
    </source>
</evidence>
<evidence type="ECO:0000256" key="1">
    <source>
        <dbReference type="SAM" id="MobiDB-lite"/>
    </source>
</evidence>